<dbReference type="InterPro" id="IPR040692">
    <property type="entry name" value="UGGT_TRXL_3"/>
</dbReference>
<dbReference type="Proteomes" id="UP001189624">
    <property type="component" value="Chromosome 6"/>
</dbReference>
<dbReference type="EMBL" id="OY731403">
    <property type="protein sequence ID" value="CAJ1963678.1"/>
    <property type="molecule type" value="Genomic_DNA"/>
</dbReference>
<sequence>MKGPQMKWKRKRVVGIKAADARRLVREIWESSRKLERVGIWRGEKRKKRESREEETVARLGGEIIPQKKHFKLLIDLVHQDLLLADQFSKLKIPPSIAQKLLSTLPPPESSMFRVDFRTTHVHYLNNLEEDAKYKRWRSNLNEILMPVFPGQLRYIRKNLFHAVFVLDPATICGLEASLFPKA</sequence>
<dbReference type="GO" id="GO:0018279">
    <property type="term" value="P:protein N-linked glycosylation via asparagine"/>
    <property type="evidence" value="ECO:0007669"/>
    <property type="project" value="TreeGrafter"/>
</dbReference>
<accession>A0AA86VZE6</accession>
<dbReference type="PANTHER" id="PTHR11226:SF0">
    <property type="entry name" value="UDP-GLUCOSE:GLYCOPROTEIN GLUCOSYLTRANSFERASE"/>
    <property type="match status" value="1"/>
</dbReference>
<reference evidence="2" key="1">
    <citation type="submission" date="2023-10" db="EMBL/GenBank/DDBJ databases">
        <authorList>
            <person name="Domelevo Entfellner J.-B."/>
        </authorList>
    </citation>
    <scope>NUCLEOTIDE SEQUENCE</scope>
</reference>
<proteinExistence type="predicted"/>
<evidence type="ECO:0000259" key="1">
    <source>
        <dbReference type="Pfam" id="PF18402"/>
    </source>
</evidence>
<dbReference type="GO" id="GO:0036503">
    <property type="term" value="P:ERAD pathway"/>
    <property type="evidence" value="ECO:0007669"/>
    <property type="project" value="TreeGrafter"/>
</dbReference>
<dbReference type="Gramene" id="rna-AYBTSS11_LOCUS19905">
    <property type="protein sequence ID" value="CAJ1963678.1"/>
    <property type="gene ID" value="gene-AYBTSS11_LOCUS19905"/>
</dbReference>
<organism evidence="2 3">
    <name type="scientific">Sphenostylis stenocarpa</name>
    <dbReference type="NCBI Taxonomy" id="92480"/>
    <lineage>
        <taxon>Eukaryota</taxon>
        <taxon>Viridiplantae</taxon>
        <taxon>Streptophyta</taxon>
        <taxon>Embryophyta</taxon>
        <taxon>Tracheophyta</taxon>
        <taxon>Spermatophyta</taxon>
        <taxon>Magnoliopsida</taxon>
        <taxon>eudicotyledons</taxon>
        <taxon>Gunneridae</taxon>
        <taxon>Pentapetalae</taxon>
        <taxon>rosids</taxon>
        <taxon>fabids</taxon>
        <taxon>Fabales</taxon>
        <taxon>Fabaceae</taxon>
        <taxon>Papilionoideae</taxon>
        <taxon>50 kb inversion clade</taxon>
        <taxon>NPAAA clade</taxon>
        <taxon>indigoferoid/millettioid clade</taxon>
        <taxon>Phaseoleae</taxon>
        <taxon>Sphenostylis</taxon>
    </lineage>
</organism>
<evidence type="ECO:0000313" key="2">
    <source>
        <dbReference type="EMBL" id="CAJ1963678.1"/>
    </source>
</evidence>
<dbReference type="GO" id="GO:0051082">
    <property type="term" value="F:unfolded protein binding"/>
    <property type="evidence" value="ECO:0007669"/>
    <property type="project" value="TreeGrafter"/>
</dbReference>
<feature type="domain" description="UGGT thioredoxin-like" evidence="1">
    <location>
        <begin position="115"/>
        <end position="171"/>
    </location>
</feature>
<dbReference type="InterPro" id="IPR009448">
    <property type="entry name" value="UDP-g_GGtrans"/>
</dbReference>
<evidence type="ECO:0000313" key="3">
    <source>
        <dbReference type="Proteomes" id="UP001189624"/>
    </source>
</evidence>
<dbReference type="Pfam" id="PF18402">
    <property type="entry name" value="Thioredoxin_14"/>
    <property type="match status" value="1"/>
</dbReference>
<dbReference type="PANTHER" id="PTHR11226">
    <property type="entry name" value="UDP-GLUCOSE GLYCOPROTEIN:GLUCOSYLTRANSFERASE"/>
    <property type="match status" value="1"/>
</dbReference>
<dbReference type="GO" id="GO:0003980">
    <property type="term" value="F:UDP-glucose:glycoprotein glucosyltransferase activity"/>
    <property type="evidence" value="ECO:0007669"/>
    <property type="project" value="InterPro"/>
</dbReference>
<name>A0AA86VZE6_9FABA</name>
<protein>
    <recommendedName>
        <fullName evidence="1">UGGT thioredoxin-like domain-containing protein</fullName>
    </recommendedName>
</protein>
<gene>
    <name evidence="2" type="ORF">AYBTSS11_LOCUS19905</name>
</gene>
<dbReference type="AlphaFoldDB" id="A0AA86VZE6"/>
<dbReference type="GO" id="GO:0005783">
    <property type="term" value="C:endoplasmic reticulum"/>
    <property type="evidence" value="ECO:0007669"/>
    <property type="project" value="TreeGrafter"/>
</dbReference>
<keyword evidence="3" id="KW-1185">Reference proteome</keyword>